<organism evidence="1">
    <name type="scientific">Anguilla anguilla</name>
    <name type="common">European freshwater eel</name>
    <name type="synonym">Muraena anguilla</name>
    <dbReference type="NCBI Taxonomy" id="7936"/>
    <lineage>
        <taxon>Eukaryota</taxon>
        <taxon>Metazoa</taxon>
        <taxon>Chordata</taxon>
        <taxon>Craniata</taxon>
        <taxon>Vertebrata</taxon>
        <taxon>Euteleostomi</taxon>
        <taxon>Actinopterygii</taxon>
        <taxon>Neopterygii</taxon>
        <taxon>Teleostei</taxon>
        <taxon>Anguilliformes</taxon>
        <taxon>Anguillidae</taxon>
        <taxon>Anguilla</taxon>
    </lineage>
</organism>
<sequence length="9" mass="1129">MYKSVNIFK</sequence>
<dbReference type="EMBL" id="GBXM01037066">
    <property type="protein sequence ID" value="JAH71511.1"/>
    <property type="molecule type" value="Transcribed_RNA"/>
</dbReference>
<reference evidence="1" key="1">
    <citation type="submission" date="2014-11" db="EMBL/GenBank/DDBJ databases">
        <authorList>
            <person name="Amaro Gonzalez C."/>
        </authorList>
    </citation>
    <scope>NUCLEOTIDE SEQUENCE</scope>
</reference>
<protein>
    <submittedName>
        <fullName evidence="1">Uncharacterized protein</fullName>
    </submittedName>
</protein>
<evidence type="ECO:0000313" key="1">
    <source>
        <dbReference type="EMBL" id="JAH71511.1"/>
    </source>
</evidence>
<proteinExistence type="predicted"/>
<name>A0A0E9V0I9_ANGAN</name>
<accession>A0A0E9V0I9</accession>
<reference evidence="1" key="2">
    <citation type="journal article" date="2015" name="Fish Shellfish Immunol.">
        <title>Early steps in the European eel (Anguilla anguilla)-Vibrio vulnificus interaction in the gills: Role of the RtxA13 toxin.</title>
        <authorList>
            <person name="Callol A."/>
            <person name="Pajuelo D."/>
            <person name="Ebbesson L."/>
            <person name="Teles M."/>
            <person name="MacKenzie S."/>
            <person name="Amaro C."/>
        </authorList>
    </citation>
    <scope>NUCLEOTIDE SEQUENCE</scope>
</reference>